<accession>Q67U12</accession>
<reference evidence="1" key="1">
    <citation type="submission" date="2001-09" db="EMBL/GenBank/DDBJ databases">
        <title>Oryza sativa nipponbare(GA3) genomic DNA, chromosome 2, BAC clone:OJ1126_B05.</title>
        <authorList>
            <person name="Sasaki T."/>
            <person name="Matsumoto T."/>
            <person name="Yamamoto K."/>
        </authorList>
    </citation>
    <scope>NUCLEOTIDE SEQUENCE</scope>
</reference>
<sequence length="146" mass="16411">MPSVYMSSSLSSSLEADRERCPTCCCRLRRACQCYRSTVARRPHLAGRRQRSGSAATAVGNGASRTAPTSCHRRCRRRQRPFCCCCICGSWPTAMSAFVLIPKLQDLICDIVRLERIVQTNRQRCLLACSCARTSTQHELMQCVFN</sequence>
<dbReference type="EMBL" id="AP004180">
    <property type="protein sequence ID" value="BAD37631.1"/>
    <property type="molecule type" value="Genomic_DNA"/>
</dbReference>
<protein>
    <submittedName>
        <fullName evidence="2">Uncharacterized protein</fullName>
    </submittedName>
</protein>
<dbReference type="EMBL" id="AP005770">
    <property type="protein sequence ID" value="BAD38359.1"/>
    <property type="molecule type" value="Genomic_DNA"/>
</dbReference>
<evidence type="ECO:0000313" key="3">
    <source>
        <dbReference type="Proteomes" id="UP000000763"/>
    </source>
</evidence>
<gene>
    <name evidence="1" type="ORF">OJ1126_B05.8</name>
    <name evidence="2" type="ORF">OSJNBa0065F08.29</name>
</gene>
<dbReference type="Proteomes" id="UP000000763">
    <property type="component" value="Chromosome 2"/>
</dbReference>
<reference evidence="3" key="4">
    <citation type="journal article" date="2008" name="Nucleic Acids Res.">
        <title>The rice annotation project database (RAP-DB): 2008 update.</title>
        <authorList>
            <consortium name="The rice annotation project (RAP)"/>
        </authorList>
    </citation>
    <scope>GENOME REANNOTATION</scope>
    <source>
        <strain evidence="3">cv. Nipponbare</strain>
    </source>
</reference>
<reference evidence="2" key="2">
    <citation type="submission" date="2002-09" db="EMBL/GenBank/DDBJ databases">
        <title>Oryza sativa nipponbare(GA3) genomic DNA, chromosome 2, BAC clone:OSJNBa0065F08.</title>
        <authorList>
            <person name="Sasaki T."/>
            <person name="Matsumoto T."/>
            <person name="Katayose Y."/>
        </authorList>
    </citation>
    <scope>NUCLEOTIDE SEQUENCE</scope>
</reference>
<evidence type="ECO:0000313" key="2">
    <source>
        <dbReference type="EMBL" id="BAD38359.1"/>
    </source>
</evidence>
<organism evidence="2 3">
    <name type="scientific">Oryza sativa subsp. japonica</name>
    <name type="common">Rice</name>
    <dbReference type="NCBI Taxonomy" id="39947"/>
    <lineage>
        <taxon>Eukaryota</taxon>
        <taxon>Viridiplantae</taxon>
        <taxon>Streptophyta</taxon>
        <taxon>Embryophyta</taxon>
        <taxon>Tracheophyta</taxon>
        <taxon>Spermatophyta</taxon>
        <taxon>Magnoliopsida</taxon>
        <taxon>Liliopsida</taxon>
        <taxon>Poales</taxon>
        <taxon>Poaceae</taxon>
        <taxon>BOP clade</taxon>
        <taxon>Oryzoideae</taxon>
        <taxon>Oryzeae</taxon>
        <taxon>Oryzinae</taxon>
        <taxon>Oryza</taxon>
        <taxon>Oryza sativa</taxon>
    </lineage>
</organism>
<name>Q67U12_ORYSJ</name>
<evidence type="ECO:0000313" key="1">
    <source>
        <dbReference type="EMBL" id="BAD37631.1"/>
    </source>
</evidence>
<proteinExistence type="predicted"/>
<reference evidence="3" key="3">
    <citation type="journal article" date="2005" name="Nature">
        <title>The map-based sequence of the rice genome.</title>
        <authorList>
            <consortium name="International rice genome sequencing project (IRGSP)"/>
            <person name="Matsumoto T."/>
            <person name="Wu J."/>
            <person name="Kanamori H."/>
            <person name="Katayose Y."/>
            <person name="Fujisawa M."/>
            <person name="Namiki N."/>
            <person name="Mizuno H."/>
            <person name="Yamamoto K."/>
            <person name="Antonio B.A."/>
            <person name="Baba T."/>
            <person name="Sakata K."/>
            <person name="Nagamura Y."/>
            <person name="Aoki H."/>
            <person name="Arikawa K."/>
            <person name="Arita K."/>
            <person name="Bito T."/>
            <person name="Chiden Y."/>
            <person name="Fujitsuka N."/>
            <person name="Fukunaka R."/>
            <person name="Hamada M."/>
            <person name="Harada C."/>
            <person name="Hayashi A."/>
            <person name="Hijishita S."/>
            <person name="Honda M."/>
            <person name="Hosokawa S."/>
            <person name="Ichikawa Y."/>
            <person name="Idonuma A."/>
            <person name="Iijima M."/>
            <person name="Ikeda M."/>
            <person name="Ikeno M."/>
            <person name="Ito K."/>
            <person name="Ito S."/>
            <person name="Ito T."/>
            <person name="Ito Y."/>
            <person name="Ito Y."/>
            <person name="Iwabuchi A."/>
            <person name="Kamiya K."/>
            <person name="Karasawa W."/>
            <person name="Kurita K."/>
            <person name="Katagiri S."/>
            <person name="Kikuta A."/>
            <person name="Kobayashi H."/>
            <person name="Kobayashi N."/>
            <person name="Machita K."/>
            <person name="Maehara T."/>
            <person name="Masukawa M."/>
            <person name="Mizubayashi T."/>
            <person name="Mukai Y."/>
            <person name="Nagasaki H."/>
            <person name="Nagata Y."/>
            <person name="Naito S."/>
            <person name="Nakashima M."/>
            <person name="Nakama Y."/>
            <person name="Nakamichi Y."/>
            <person name="Nakamura M."/>
            <person name="Meguro A."/>
            <person name="Negishi M."/>
            <person name="Ohta I."/>
            <person name="Ohta T."/>
            <person name="Okamoto M."/>
            <person name="Ono N."/>
            <person name="Saji S."/>
            <person name="Sakaguchi M."/>
            <person name="Sakai K."/>
            <person name="Shibata M."/>
            <person name="Shimokawa T."/>
            <person name="Song J."/>
            <person name="Takazaki Y."/>
            <person name="Terasawa K."/>
            <person name="Tsugane M."/>
            <person name="Tsuji K."/>
            <person name="Ueda S."/>
            <person name="Waki K."/>
            <person name="Yamagata H."/>
            <person name="Yamamoto M."/>
            <person name="Yamamoto S."/>
            <person name="Yamane H."/>
            <person name="Yoshiki S."/>
            <person name="Yoshihara R."/>
            <person name="Yukawa K."/>
            <person name="Zhong H."/>
            <person name="Yano M."/>
            <person name="Yuan Q."/>
            <person name="Ouyang S."/>
            <person name="Liu J."/>
            <person name="Jones K.M."/>
            <person name="Gansberger K."/>
            <person name="Moffat K."/>
            <person name="Hill J."/>
            <person name="Bera J."/>
            <person name="Fadrosh D."/>
            <person name="Jin S."/>
            <person name="Johri S."/>
            <person name="Kim M."/>
            <person name="Overton L."/>
            <person name="Reardon M."/>
            <person name="Tsitrin T."/>
            <person name="Vuong H."/>
            <person name="Weaver B."/>
            <person name="Ciecko A."/>
            <person name="Tallon L."/>
            <person name="Jackson J."/>
            <person name="Pai G."/>
            <person name="Aken S.V."/>
            <person name="Utterback T."/>
            <person name="Reidmuller S."/>
            <person name="Feldblyum T."/>
            <person name="Hsiao J."/>
            <person name="Zismann V."/>
            <person name="Iobst S."/>
            <person name="de Vazeille A.R."/>
            <person name="Buell C.R."/>
            <person name="Ying K."/>
            <person name="Li Y."/>
            <person name="Lu T."/>
            <person name="Huang Y."/>
            <person name="Zhao Q."/>
            <person name="Feng Q."/>
            <person name="Zhang L."/>
            <person name="Zhu J."/>
            <person name="Weng Q."/>
            <person name="Mu J."/>
            <person name="Lu Y."/>
            <person name="Fan D."/>
            <person name="Liu Y."/>
            <person name="Guan J."/>
            <person name="Zhang Y."/>
            <person name="Yu S."/>
            <person name="Liu X."/>
            <person name="Zhang Y."/>
            <person name="Hong G."/>
            <person name="Han B."/>
            <person name="Choisne N."/>
            <person name="Demange N."/>
            <person name="Orjeda G."/>
            <person name="Samain S."/>
            <person name="Cattolico L."/>
            <person name="Pelletier E."/>
            <person name="Couloux A."/>
            <person name="Segurens B."/>
            <person name="Wincker P."/>
            <person name="D'Hont A."/>
            <person name="Scarpelli C."/>
            <person name="Weissenbach J."/>
            <person name="Salanoubat M."/>
            <person name="Quetier F."/>
            <person name="Yu Y."/>
            <person name="Kim H.R."/>
            <person name="Rambo T."/>
            <person name="Currie J."/>
            <person name="Collura K."/>
            <person name="Luo M."/>
            <person name="Yang T."/>
            <person name="Ammiraju J.S.S."/>
            <person name="Engler F."/>
            <person name="Soderlund C."/>
            <person name="Wing R.A."/>
            <person name="Palmer L.E."/>
            <person name="de la Bastide M."/>
            <person name="Spiegel L."/>
            <person name="Nascimento L."/>
            <person name="Zutavern T."/>
            <person name="O'Shaughnessy A."/>
            <person name="Dike S."/>
            <person name="Dedhia N."/>
            <person name="Preston R."/>
            <person name="Balija V."/>
            <person name="McCombie W.R."/>
            <person name="Chow T."/>
            <person name="Chen H."/>
            <person name="Chung M."/>
            <person name="Chen C."/>
            <person name="Shaw J."/>
            <person name="Wu H."/>
            <person name="Hsiao K."/>
            <person name="Chao Y."/>
            <person name="Chu M."/>
            <person name="Cheng C."/>
            <person name="Hour A."/>
            <person name="Lee P."/>
            <person name="Lin S."/>
            <person name="Lin Y."/>
            <person name="Liou J."/>
            <person name="Liu S."/>
            <person name="Hsing Y."/>
            <person name="Raghuvanshi S."/>
            <person name="Mohanty A."/>
            <person name="Bharti A.K."/>
            <person name="Gaur A."/>
            <person name="Gupta V."/>
            <person name="Kumar D."/>
            <person name="Ravi V."/>
            <person name="Vij S."/>
            <person name="Kapur A."/>
            <person name="Khurana P."/>
            <person name="Khurana P."/>
            <person name="Khurana J.P."/>
            <person name="Tyagi A.K."/>
            <person name="Gaikwad K."/>
            <person name="Singh A."/>
            <person name="Dalal V."/>
            <person name="Srivastava S."/>
            <person name="Dixit A."/>
            <person name="Pal A.K."/>
            <person name="Ghazi I.A."/>
            <person name="Yadav M."/>
            <person name="Pandit A."/>
            <person name="Bhargava A."/>
            <person name="Sureshbabu K."/>
            <person name="Batra K."/>
            <person name="Sharma T.R."/>
            <person name="Mohapatra T."/>
            <person name="Singh N.K."/>
            <person name="Messing J."/>
            <person name="Nelson A.B."/>
            <person name="Fuks G."/>
            <person name="Kavchok S."/>
            <person name="Keizer G."/>
            <person name="Linton E."/>
            <person name="Llaca V."/>
            <person name="Song R."/>
            <person name="Tanyolac B."/>
            <person name="Young S."/>
            <person name="Ho-Il K."/>
            <person name="Hahn J.H."/>
            <person name="Sangsakoo G."/>
            <person name="Vanavichit A."/>
            <person name="de Mattos Luiz.A.T."/>
            <person name="Zimmer P.D."/>
            <person name="Malone G."/>
            <person name="Dellagostin O."/>
            <person name="de Oliveira A.C."/>
            <person name="Bevan M."/>
            <person name="Bancroft I."/>
            <person name="Minx P."/>
            <person name="Cordum H."/>
            <person name="Wilson R."/>
            <person name="Cheng Z."/>
            <person name="Jin W."/>
            <person name="Jiang J."/>
            <person name="Leong S.A."/>
            <person name="Iwama H."/>
            <person name="Gojobori T."/>
            <person name="Itoh T."/>
            <person name="Niimura Y."/>
            <person name="Fujii Y."/>
            <person name="Habara T."/>
            <person name="Sakai H."/>
            <person name="Sato Y."/>
            <person name="Wilson G."/>
            <person name="Kumar K."/>
            <person name="McCouch S."/>
            <person name="Juretic N."/>
            <person name="Hoen D."/>
            <person name="Wright S."/>
            <person name="Bruskiewich R."/>
            <person name="Bureau T."/>
            <person name="Miyao A."/>
            <person name="Hirochika H."/>
            <person name="Nishikawa T."/>
            <person name="Kadowaki K."/>
            <person name="Sugiura M."/>
            <person name="Burr B."/>
            <person name="Sasaki T."/>
        </authorList>
    </citation>
    <scope>NUCLEOTIDE SEQUENCE [LARGE SCALE GENOMIC DNA]</scope>
    <source>
        <strain evidence="3">cv. Nipponbare</strain>
    </source>
</reference>
<dbReference type="AlphaFoldDB" id="Q67U12"/>